<evidence type="ECO:0000313" key="1">
    <source>
        <dbReference type="EMBL" id="KAI3769868.1"/>
    </source>
</evidence>
<gene>
    <name evidence="1" type="ORF">L6452_00982</name>
</gene>
<dbReference type="EMBL" id="CM042047">
    <property type="protein sequence ID" value="KAI3769868.1"/>
    <property type="molecule type" value="Genomic_DNA"/>
</dbReference>
<accession>A0ACB9FEV9</accession>
<reference evidence="2" key="1">
    <citation type="journal article" date="2022" name="Mol. Ecol. Resour.">
        <title>The genomes of chicory, endive, great burdock and yacon provide insights into Asteraceae palaeo-polyploidization history and plant inulin production.</title>
        <authorList>
            <person name="Fan W."/>
            <person name="Wang S."/>
            <person name="Wang H."/>
            <person name="Wang A."/>
            <person name="Jiang F."/>
            <person name="Liu H."/>
            <person name="Zhao H."/>
            <person name="Xu D."/>
            <person name="Zhang Y."/>
        </authorList>
    </citation>
    <scope>NUCLEOTIDE SEQUENCE [LARGE SCALE GENOMIC DNA]</scope>
    <source>
        <strain evidence="2">cv. Niubang</strain>
    </source>
</reference>
<dbReference type="Proteomes" id="UP001055879">
    <property type="component" value="Linkage Group LG01"/>
</dbReference>
<comment type="caution">
    <text evidence="1">The sequence shown here is derived from an EMBL/GenBank/DDBJ whole genome shotgun (WGS) entry which is preliminary data.</text>
</comment>
<name>A0ACB9FEV9_ARCLA</name>
<keyword evidence="2" id="KW-1185">Reference proteome</keyword>
<protein>
    <submittedName>
        <fullName evidence="1">Uncharacterized protein</fullName>
    </submittedName>
</protein>
<sequence>MKQKKKMFMVLRVDHISVFQNQILKMVDRQRDFDTEDEDAPPENNDILVDEAMHHNPVNVRGRDGESSRKSNV</sequence>
<evidence type="ECO:0000313" key="2">
    <source>
        <dbReference type="Proteomes" id="UP001055879"/>
    </source>
</evidence>
<reference evidence="1 2" key="2">
    <citation type="journal article" date="2022" name="Mol. Ecol. Resour.">
        <title>The genomes of chicory, endive, great burdock and yacon provide insights into Asteraceae paleo-polyploidization history and plant inulin production.</title>
        <authorList>
            <person name="Fan W."/>
            <person name="Wang S."/>
            <person name="Wang H."/>
            <person name="Wang A."/>
            <person name="Jiang F."/>
            <person name="Liu H."/>
            <person name="Zhao H."/>
            <person name="Xu D."/>
            <person name="Zhang Y."/>
        </authorList>
    </citation>
    <scope>NUCLEOTIDE SEQUENCE [LARGE SCALE GENOMIC DNA]</scope>
    <source>
        <strain evidence="2">cv. Niubang</strain>
    </source>
</reference>
<proteinExistence type="predicted"/>
<organism evidence="1 2">
    <name type="scientific">Arctium lappa</name>
    <name type="common">Greater burdock</name>
    <name type="synonym">Lappa major</name>
    <dbReference type="NCBI Taxonomy" id="4217"/>
    <lineage>
        <taxon>Eukaryota</taxon>
        <taxon>Viridiplantae</taxon>
        <taxon>Streptophyta</taxon>
        <taxon>Embryophyta</taxon>
        <taxon>Tracheophyta</taxon>
        <taxon>Spermatophyta</taxon>
        <taxon>Magnoliopsida</taxon>
        <taxon>eudicotyledons</taxon>
        <taxon>Gunneridae</taxon>
        <taxon>Pentapetalae</taxon>
        <taxon>asterids</taxon>
        <taxon>campanulids</taxon>
        <taxon>Asterales</taxon>
        <taxon>Asteraceae</taxon>
        <taxon>Carduoideae</taxon>
        <taxon>Cardueae</taxon>
        <taxon>Arctiinae</taxon>
        <taxon>Arctium</taxon>
    </lineage>
</organism>